<evidence type="ECO:0008006" key="5">
    <source>
        <dbReference type="Google" id="ProtNLM"/>
    </source>
</evidence>
<dbReference type="Pfam" id="PF13439">
    <property type="entry name" value="Glyco_transf_4"/>
    <property type="match status" value="1"/>
</dbReference>
<dbReference type="CDD" id="cd03801">
    <property type="entry name" value="GT4_PimA-like"/>
    <property type="match status" value="1"/>
</dbReference>
<evidence type="ECO:0000259" key="2">
    <source>
        <dbReference type="Pfam" id="PF13439"/>
    </source>
</evidence>
<proteinExistence type="predicted"/>
<dbReference type="PANTHER" id="PTHR45947">
    <property type="entry name" value="SULFOQUINOVOSYL TRANSFERASE SQD2"/>
    <property type="match status" value="1"/>
</dbReference>
<dbReference type="InterPro" id="IPR028098">
    <property type="entry name" value="Glyco_trans_4-like_N"/>
</dbReference>
<dbReference type="GO" id="GO:0016757">
    <property type="term" value="F:glycosyltransferase activity"/>
    <property type="evidence" value="ECO:0007669"/>
    <property type="project" value="InterPro"/>
</dbReference>
<evidence type="ECO:0000313" key="3">
    <source>
        <dbReference type="EMBL" id="ARF67653.1"/>
    </source>
</evidence>
<dbReference type="PANTHER" id="PTHR45947:SF3">
    <property type="entry name" value="SULFOQUINOVOSYL TRANSFERASE SQD2"/>
    <property type="match status" value="1"/>
</dbReference>
<feature type="domain" description="Glycosyltransferase subfamily 4-like N-terminal" evidence="2">
    <location>
        <begin position="21"/>
        <end position="166"/>
    </location>
</feature>
<dbReference type="InterPro" id="IPR050194">
    <property type="entry name" value="Glycosyltransferase_grp1"/>
</dbReference>
<dbReference type="RefSeq" id="WP_083039381.1">
    <property type="nucleotide sequence ID" value="NZ_CP020557.1"/>
</dbReference>
<protein>
    <recommendedName>
        <fullName evidence="5">Spore coat protein SA</fullName>
    </recommendedName>
</protein>
<dbReference type="SUPFAM" id="SSF53756">
    <property type="entry name" value="UDP-Glycosyltransferase/glycogen phosphorylase"/>
    <property type="match status" value="1"/>
</dbReference>
<evidence type="ECO:0000313" key="4">
    <source>
        <dbReference type="Proteomes" id="UP000192727"/>
    </source>
</evidence>
<feature type="domain" description="Glycosyl transferase family 1" evidence="1">
    <location>
        <begin position="175"/>
        <end position="345"/>
    </location>
</feature>
<name>A0A1V0UQV0_9BACL</name>
<dbReference type="AlphaFoldDB" id="A0A1V0UQV0"/>
<dbReference type="EMBL" id="CP020557">
    <property type="protein sequence ID" value="ARF67653.1"/>
    <property type="molecule type" value="Genomic_DNA"/>
</dbReference>
<gene>
    <name evidence="3" type="ORF">B7C51_07120</name>
</gene>
<organism evidence="3 4">
    <name type="scientific">Paenibacillus larvae subsp. pulvifaciens</name>
    <dbReference type="NCBI Taxonomy" id="1477"/>
    <lineage>
        <taxon>Bacteria</taxon>
        <taxon>Bacillati</taxon>
        <taxon>Bacillota</taxon>
        <taxon>Bacilli</taxon>
        <taxon>Bacillales</taxon>
        <taxon>Paenibacillaceae</taxon>
        <taxon>Paenibacillus</taxon>
    </lineage>
</organism>
<accession>A0A1V0UQV0</accession>
<sequence>MRVAIVAPEQIPVPPLLGGSVEICIYAIAKRLADRHAVTVISRKHPKYQSVSQEGNLTIRRVQGKSYLEAVLRELRTRLFDLIQVDNRPKFAAVIKDQLPHIPVSLYLHSLTYVPSSARPEEGNRILSKPDILIVNSISLKQELVQRCPLLYPKIEKVALGADLSRFRQPSFHEQQEIRKVYGLESTCNVLFVGRLIPRKGIPVFLQAIRLARQVIPDLHAVIIGGALKSGYQSFLRKLAAQLCVPATFLGVKPHRELHRLYWLGDCLICPSQEHEAFGLVNVEAMASGLPVIASANGGIQEVIRHQKTGFLVQDYHKPEVFAKYIRLLYHHPAAALRIRNEAKRMVNRKYGWENVSFKLSRLYEERLQRGEVEV</sequence>
<reference evidence="3 4" key="1">
    <citation type="submission" date="2017-03" db="EMBL/GenBank/DDBJ databases">
        <title>Paenibacillus larvae genome sequencing.</title>
        <authorList>
            <person name="Dingman D.W."/>
        </authorList>
    </citation>
    <scope>NUCLEOTIDE SEQUENCE [LARGE SCALE GENOMIC DNA]</scope>
    <source>
        <strain evidence="3 4">SAG 10367</strain>
    </source>
</reference>
<dbReference type="Pfam" id="PF00534">
    <property type="entry name" value="Glycos_transf_1"/>
    <property type="match status" value="1"/>
</dbReference>
<dbReference type="InterPro" id="IPR001296">
    <property type="entry name" value="Glyco_trans_1"/>
</dbReference>
<evidence type="ECO:0000259" key="1">
    <source>
        <dbReference type="Pfam" id="PF00534"/>
    </source>
</evidence>
<dbReference type="Proteomes" id="UP000192727">
    <property type="component" value="Chromosome"/>
</dbReference>
<dbReference type="Gene3D" id="3.40.50.2000">
    <property type="entry name" value="Glycogen Phosphorylase B"/>
    <property type="match status" value="2"/>
</dbReference>